<evidence type="ECO:0000256" key="1">
    <source>
        <dbReference type="SAM" id="MobiDB-lite"/>
    </source>
</evidence>
<evidence type="ECO:0000313" key="2">
    <source>
        <dbReference type="EMBL" id="KAG0573639.1"/>
    </source>
</evidence>
<name>A0A8T0HSA0_CERPU</name>
<feature type="compositionally biased region" description="Low complexity" evidence="1">
    <location>
        <begin position="55"/>
        <end position="65"/>
    </location>
</feature>
<dbReference type="AlphaFoldDB" id="A0A8T0HSA0"/>
<comment type="caution">
    <text evidence="2">The sequence shown here is derived from an EMBL/GenBank/DDBJ whole genome shotgun (WGS) entry which is preliminary data.</text>
</comment>
<protein>
    <submittedName>
        <fullName evidence="2">Uncharacterized protein</fullName>
    </submittedName>
</protein>
<accession>A0A8T0HSA0</accession>
<gene>
    <name evidence="2" type="ORF">KC19_VG196000</name>
</gene>
<reference evidence="2" key="1">
    <citation type="submission" date="2020-06" db="EMBL/GenBank/DDBJ databases">
        <title>WGS assembly of Ceratodon purpureus strain R40.</title>
        <authorList>
            <person name="Carey S.B."/>
            <person name="Jenkins J."/>
            <person name="Shu S."/>
            <person name="Lovell J.T."/>
            <person name="Sreedasyam A."/>
            <person name="Maumus F."/>
            <person name="Tiley G.P."/>
            <person name="Fernandez-Pozo N."/>
            <person name="Barry K."/>
            <person name="Chen C."/>
            <person name="Wang M."/>
            <person name="Lipzen A."/>
            <person name="Daum C."/>
            <person name="Saski C.A."/>
            <person name="Payton A.C."/>
            <person name="Mcbreen J.C."/>
            <person name="Conrad R.E."/>
            <person name="Kollar L.M."/>
            <person name="Olsson S."/>
            <person name="Huttunen S."/>
            <person name="Landis J.B."/>
            <person name="Wickett N.J."/>
            <person name="Johnson M.G."/>
            <person name="Rensing S.A."/>
            <person name="Grimwood J."/>
            <person name="Schmutz J."/>
            <person name="Mcdaniel S.F."/>
        </authorList>
    </citation>
    <scope>NUCLEOTIDE SEQUENCE</scope>
    <source>
        <strain evidence="2">R40</strain>
    </source>
</reference>
<sequence>MFIERTKWSGSLIWIGGGQNASTIEGASFHKHPCNFAKNYSKARKHVRQRHTRPSSIGSSGFSRSWKTKPARPSSTPRRALPCKEGSFYNVRQLILCDVNYSSTLRSDQSQFQNPPSIEEHNGQVVGIM</sequence>
<feature type="region of interest" description="Disordered" evidence="1">
    <location>
        <begin position="108"/>
        <end position="129"/>
    </location>
</feature>
<dbReference type="EMBL" id="CM026426">
    <property type="protein sequence ID" value="KAG0573639.1"/>
    <property type="molecule type" value="Genomic_DNA"/>
</dbReference>
<proteinExistence type="predicted"/>
<dbReference type="Proteomes" id="UP000822688">
    <property type="component" value="Chromosome V"/>
</dbReference>
<feature type="region of interest" description="Disordered" evidence="1">
    <location>
        <begin position="46"/>
        <end position="79"/>
    </location>
</feature>
<keyword evidence="3" id="KW-1185">Reference proteome</keyword>
<evidence type="ECO:0000313" key="3">
    <source>
        <dbReference type="Proteomes" id="UP000822688"/>
    </source>
</evidence>
<organism evidence="2 3">
    <name type="scientific">Ceratodon purpureus</name>
    <name type="common">Fire moss</name>
    <name type="synonym">Dicranum purpureum</name>
    <dbReference type="NCBI Taxonomy" id="3225"/>
    <lineage>
        <taxon>Eukaryota</taxon>
        <taxon>Viridiplantae</taxon>
        <taxon>Streptophyta</taxon>
        <taxon>Embryophyta</taxon>
        <taxon>Bryophyta</taxon>
        <taxon>Bryophytina</taxon>
        <taxon>Bryopsida</taxon>
        <taxon>Dicranidae</taxon>
        <taxon>Pseudoditrichales</taxon>
        <taxon>Ditrichaceae</taxon>
        <taxon>Ceratodon</taxon>
    </lineage>
</organism>